<evidence type="ECO:0000256" key="3">
    <source>
        <dbReference type="ARBA" id="ARBA00023163"/>
    </source>
</evidence>
<feature type="DNA-binding region" description="H-T-H motif" evidence="4">
    <location>
        <begin position="28"/>
        <end position="47"/>
    </location>
</feature>
<evidence type="ECO:0000256" key="1">
    <source>
        <dbReference type="ARBA" id="ARBA00023015"/>
    </source>
</evidence>
<dbReference type="PROSITE" id="PS50977">
    <property type="entry name" value="HTH_TETR_2"/>
    <property type="match status" value="1"/>
</dbReference>
<dbReference type="InterPro" id="IPR001647">
    <property type="entry name" value="HTH_TetR"/>
</dbReference>
<dbReference type="OrthoDB" id="3192968at2"/>
<evidence type="ECO:0000313" key="6">
    <source>
        <dbReference type="EMBL" id="SMH28261.1"/>
    </source>
</evidence>
<evidence type="ECO:0000313" key="7">
    <source>
        <dbReference type="Proteomes" id="UP000193711"/>
    </source>
</evidence>
<feature type="domain" description="HTH tetR-type" evidence="5">
    <location>
        <begin position="5"/>
        <end position="65"/>
    </location>
</feature>
<dbReference type="Pfam" id="PF00440">
    <property type="entry name" value="TetR_N"/>
    <property type="match status" value="1"/>
</dbReference>
<dbReference type="EMBL" id="FXBM01000001">
    <property type="protein sequence ID" value="SMH28261.1"/>
    <property type="molecule type" value="Genomic_DNA"/>
</dbReference>
<dbReference type="PANTHER" id="PTHR30055">
    <property type="entry name" value="HTH-TYPE TRANSCRIPTIONAL REGULATOR RUTR"/>
    <property type="match status" value="1"/>
</dbReference>
<dbReference type="InterPro" id="IPR049445">
    <property type="entry name" value="TetR_SbtR-like_C"/>
</dbReference>
<proteinExistence type="predicted"/>
<evidence type="ECO:0000256" key="2">
    <source>
        <dbReference type="ARBA" id="ARBA00023125"/>
    </source>
</evidence>
<dbReference type="InterPro" id="IPR009057">
    <property type="entry name" value="Homeodomain-like_sf"/>
</dbReference>
<protein>
    <submittedName>
        <fullName evidence="6">Transcriptional regulator, TetR family</fullName>
    </submittedName>
</protein>
<dbReference type="PANTHER" id="PTHR30055:SF234">
    <property type="entry name" value="HTH-TYPE TRANSCRIPTIONAL REGULATOR BETI"/>
    <property type="match status" value="1"/>
</dbReference>
<dbReference type="AlphaFoldDB" id="A0A1X7MU34"/>
<dbReference type="GO" id="GO:0000976">
    <property type="term" value="F:transcription cis-regulatory region binding"/>
    <property type="evidence" value="ECO:0007669"/>
    <property type="project" value="TreeGrafter"/>
</dbReference>
<keyword evidence="2 4" id="KW-0238">DNA-binding</keyword>
<name>A0A1X7MU34_9MICO</name>
<dbReference type="InterPro" id="IPR036271">
    <property type="entry name" value="Tet_transcr_reg_TetR-rel_C_sf"/>
</dbReference>
<reference evidence="7" key="1">
    <citation type="submission" date="2017-04" db="EMBL/GenBank/DDBJ databases">
        <authorList>
            <person name="Varghese N."/>
            <person name="Submissions S."/>
        </authorList>
    </citation>
    <scope>NUCLEOTIDE SEQUENCE [LARGE SCALE GENOMIC DNA]</scope>
    <source>
        <strain evidence="7">VKM Ac-2121</strain>
    </source>
</reference>
<dbReference type="Pfam" id="PF21597">
    <property type="entry name" value="TetR_C_43"/>
    <property type="match status" value="1"/>
</dbReference>
<evidence type="ECO:0000259" key="5">
    <source>
        <dbReference type="PROSITE" id="PS50977"/>
    </source>
</evidence>
<dbReference type="STRING" id="1891671.SAMN06295885_0122"/>
<keyword evidence="1" id="KW-0805">Transcription regulation</keyword>
<organism evidence="6 7">
    <name type="scientific">Rathayibacter oskolensis</name>
    <dbReference type="NCBI Taxonomy" id="1891671"/>
    <lineage>
        <taxon>Bacteria</taxon>
        <taxon>Bacillati</taxon>
        <taxon>Actinomycetota</taxon>
        <taxon>Actinomycetes</taxon>
        <taxon>Micrococcales</taxon>
        <taxon>Microbacteriaceae</taxon>
        <taxon>Rathayibacter</taxon>
    </lineage>
</organism>
<sequence>MTPVRSDAERSRARILTAARTHAADDLRLNEIAREAGVGVATVYRHFPTVHSLVEALTLGTVERMLALSQQAADDPDPGAAFSTYLRSALALHLEDDGLQRILLADRDEDPAIHAVKVEIVAAASRLLARAQDAGDVRADLTLEQLEHLVCGIELALRLGVPDDRELFTEVLFAGIRARPSDC</sequence>
<accession>A0A1X7MU34</accession>
<dbReference type="InterPro" id="IPR050109">
    <property type="entry name" value="HTH-type_TetR-like_transc_reg"/>
</dbReference>
<evidence type="ECO:0000256" key="4">
    <source>
        <dbReference type="PROSITE-ProRule" id="PRU00335"/>
    </source>
</evidence>
<gene>
    <name evidence="6" type="ORF">SAMN06295885_0122</name>
</gene>
<keyword evidence="7" id="KW-1185">Reference proteome</keyword>
<dbReference type="RefSeq" id="WP_085474685.1">
    <property type="nucleotide sequence ID" value="NZ_FXBM01000001.1"/>
</dbReference>
<keyword evidence="3" id="KW-0804">Transcription</keyword>
<dbReference type="Gene3D" id="1.10.357.10">
    <property type="entry name" value="Tetracycline Repressor, domain 2"/>
    <property type="match status" value="1"/>
</dbReference>
<dbReference type="SUPFAM" id="SSF46689">
    <property type="entry name" value="Homeodomain-like"/>
    <property type="match status" value="1"/>
</dbReference>
<dbReference type="Proteomes" id="UP000193711">
    <property type="component" value="Unassembled WGS sequence"/>
</dbReference>
<dbReference type="GO" id="GO:0003700">
    <property type="term" value="F:DNA-binding transcription factor activity"/>
    <property type="evidence" value="ECO:0007669"/>
    <property type="project" value="TreeGrafter"/>
</dbReference>
<dbReference type="SUPFAM" id="SSF48498">
    <property type="entry name" value="Tetracyclin repressor-like, C-terminal domain"/>
    <property type="match status" value="1"/>
</dbReference>